<dbReference type="OrthoDB" id="38621at2759"/>
<dbReference type="InterPro" id="IPR023393">
    <property type="entry name" value="START-like_dom_sf"/>
</dbReference>
<evidence type="ECO:0000259" key="2">
    <source>
        <dbReference type="PROSITE" id="PS50848"/>
    </source>
</evidence>
<dbReference type="HOGENOM" id="CLU_772740_0_0_1"/>
<keyword evidence="4" id="KW-1185">Reference proteome</keyword>
<organism evidence="3 4">
    <name type="scientific">Phaeodactylum tricornutum (strain CCAP 1055/1)</name>
    <dbReference type="NCBI Taxonomy" id="556484"/>
    <lineage>
        <taxon>Eukaryota</taxon>
        <taxon>Sar</taxon>
        <taxon>Stramenopiles</taxon>
        <taxon>Ochrophyta</taxon>
        <taxon>Bacillariophyta</taxon>
        <taxon>Bacillariophyceae</taxon>
        <taxon>Bacillariophycidae</taxon>
        <taxon>Naviculales</taxon>
        <taxon>Phaeodactylaceae</taxon>
        <taxon>Phaeodactylum</taxon>
    </lineage>
</organism>
<accession>B7FSB4</accession>
<dbReference type="PANTHER" id="PTHR19308:SF14">
    <property type="entry name" value="START DOMAIN-CONTAINING PROTEIN"/>
    <property type="match status" value="1"/>
</dbReference>
<protein>
    <recommendedName>
        <fullName evidence="2">START domain-containing protein</fullName>
    </recommendedName>
</protein>
<proteinExistence type="predicted"/>
<dbReference type="PROSITE" id="PS50848">
    <property type="entry name" value="START"/>
    <property type="match status" value="1"/>
</dbReference>
<dbReference type="SUPFAM" id="SSF55961">
    <property type="entry name" value="Bet v1-like"/>
    <property type="match status" value="1"/>
</dbReference>
<feature type="signal peptide" evidence="1">
    <location>
        <begin position="1"/>
        <end position="21"/>
    </location>
</feature>
<dbReference type="InterPro" id="IPR002913">
    <property type="entry name" value="START_lipid-bd_dom"/>
</dbReference>
<dbReference type="InParanoid" id="B7FSB4"/>
<dbReference type="PaxDb" id="2850-Phatr43465"/>
<dbReference type="RefSeq" id="XP_002177633.1">
    <property type="nucleotide sequence ID" value="XM_002177597.1"/>
</dbReference>
<feature type="domain" description="START" evidence="2">
    <location>
        <begin position="95"/>
        <end position="284"/>
    </location>
</feature>
<evidence type="ECO:0000313" key="4">
    <source>
        <dbReference type="Proteomes" id="UP000000759"/>
    </source>
</evidence>
<reference evidence="3 4" key="1">
    <citation type="journal article" date="2008" name="Nature">
        <title>The Phaeodactylum genome reveals the evolutionary history of diatom genomes.</title>
        <authorList>
            <person name="Bowler C."/>
            <person name="Allen A.E."/>
            <person name="Badger J.H."/>
            <person name="Grimwood J."/>
            <person name="Jabbari K."/>
            <person name="Kuo A."/>
            <person name="Maheswari U."/>
            <person name="Martens C."/>
            <person name="Maumus F."/>
            <person name="Otillar R.P."/>
            <person name="Rayko E."/>
            <person name="Salamov A."/>
            <person name="Vandepoele K."/>
            <person name="Beszteri B."/>
            <person name="Gruber A."/>
            <person name="Heijde M."/>
            <person name="Katinka M."/>
            <person name="Mock T."/>
            <person name="Valentin K."/>
            <person name="Verret F."/>
            <person name="Berges J.A."/>
            <person name="Brownlee C."/>
            <person name="Cadoret J.P."/>
            <person name="Chiovitti A."/>
            <person name="Choi C.J."/>
            <person name="Coesel S."/>
            <person name="De Martino A."/>
            <person name="Detter J.C."/>
            <person name="Durkin C."/>
            <person name="Falciatore A."/>
            <person name="Fournet J."/>
            <person name="Haruta M."/>
            <person name="Huysman M.J."/>
            <person name="Jenkins B.D."/>
            <person name="Jiroutova K."/>
            <person name="Jorgensen R.E."/>
            <person name="Joubert Y."/>
            <person name="Kaplan A."/>
            <person name="Kroger N."/>
            <person name="Kroth P.G."/>
            <person name="La Roche J."/>
            <person name="Lindquist E."/>
            <person name="Lommer M."/>
            <person name="Martin-Jezequel V."/>
            <person name="Lopez P.J."/>
            <person name="Lucas S."/>
            <person name="Mangogna M."/>
            <person name="McGinnis K."/>
            <person name="Medlin L.K."/>
            <person name="Montsant A."/>
            <person name="Oudot-Le Secq M.P."/>
            <person name="Napoli C."/>
            <person name="Obornik M."/>
            <person name="Parker M.S."/>
            <person name="Petit J.L."/>
            <person name="Porcel B.M."/>
            <person name="Poulsen N."/>
            <person name="Robison M."/>
            <person name="Rychlewski L."/>
            <person name="Rynearson T.A."/>
            <person name="Schmutz J."/>
            <person name="Shapiro H."/>
            <person name="Siaut M."/>
            <person name="Stanley M."/>
            <person name="Sussman M.R."/>
            <person name="Taylor A.R."/>
            <person name="Vardi A."/>
            <person name="von Dassow P."/>
            <person name="Vyverman W."/>
            <person name="Willis A."/>
            <person name="Wyrwicz L.S."/>
            <person name="Rokhsar D.S."/>
            <person name="Weissenbach J."/>
            <person name="Armbrust E.V."/>
            <person name="Green B.R."/>
            <person name="Van de Peer Y."/>
            <person name="Grigoriev I.V."/>
        </authorList>
    </citation>
    <scope>NUCLEOTIDE SEQUENCE [LARGE SCALE GENOMIC DNA]</scope>
    <source>
        <strain evidence="3 4">CCAP 1055/1</strain>
    </source>
</reference>
<keyword evidence="1" id="KW-0732">Signal</keyword>
<dbReference type="Gene3D" id="3.30.530.20">
    <property type="match status" value="1"/>
</dbReference>
<dbReference type="InterPro" id="IPR051213">
    <property type="entry name" value="START_lipid_transfer"/>
</dbReference>
<reference evidence="4" key="2">
    <citation type="submission" date="2008-08" db="EMBL/GenBank/DDBJ databases">
        <authorList>
            <consortium name="Diatom Consortium"/>
            <person name="Grigoriev I."/>
            <person name="Grimwood J."/>
            <person name="Kuo A."/>
            <person name="Otillar R.P."/>
            <person name="Salamov A."/>
            <person name="Detter J.C."/>
            <person name="Lindquist E."/>
            <person name="Shapiro H."/>
            <person name="Lucas S."/>
            <person name="Glavina del Rio T."/>
            <person name="Pitluck S."/>
            <person name="Rokhsar D."/>
            <person name="Bowler C."/>
        </authorList>
    </citation>
    <scope>GENOME REANNOTATION</scope>
    <source>
        <strain evidence="4">CCAP 1055/1</strain>
    </source>
</reference>
<dbReference type="Proteomes" id="UP000000759">
    <property type="component" value="Chromosome 2"/>
</dbReference>
<name>B7FSB4_PHATC</name>
<dbReference type="GO" id="GO:0008289">
    <property type="term" value="F:lipid binding"/>
    <property type="evidence" value="ECO:0007669"/>
    <property type="project" value="InterPro"/>
</dbReference>
<sequence>MICRYIYATALLFFNTSSVTAFSNALFQETPSQQITAPSKTDGVDIELPDFDELFERIRKISPLANCVIHQQQQGDSNPRRGFAAAESCTEKLRWKTIEERKDRLVHQIQKIDNFQGLPAPLVRFRSSLSGPCVGECFANFIMDIDERKKWDSQIEQVYEAYPIHDLDAANIAMGFGRYGDCSRLGIGYCQTKANLGISPREQLILCGIQNFSDGSCIVWGTEMEEWHNHLFPPGERHTRAKSHIFSTTLTPTSENSFDVEYALQLEVGGKLPTWCTTPILVDTIKKMFIHAQGFFGGEHGNLEAYLSEQKRHNCFPADRQSLLMTP</sequence>
<dbReference type="eggNOG" id="ENOG502SKA6">
    <property type="taxonomic scope" value="Eukaryota"/>
</dbReference>
<dbReference type="EMBL" id="CM000606">
    <property type="protein sequence ID" value="EEC50447.1"/>
    <property type="molecule type" value="Genomic_DNA"/>
</dbReference>
<dbReference type="PANTHER" id="PTHR19308">
    <property type="entry name" value="PHOSPHATIDYLCHOLINE TRANSFER PROTEIN"/>
    <property type="match status" value="1"/>
</dbReference>
<dbReference type="KEGG" id="pti:PHATRDRAFT_43465"/>
<dbReference type="GO" id="GO:0005737">
    <property type="term" value="C:cytoplasm"/>
    <property type="evidence" value="ECO:0007669"/>
    <property type="project" value="UniProtKB-ARBA"/>
</dbReference>
<evidence type="ECO:0000256" key="1">
    <source>
        <dbReference type="SAM" id="SignalP"/>
    </source>
</evidence>
<gene>
    <name evidence="3" type="ORF">PHATRDRAFT_43465</name>
</gene>
<feature type="chain" id="PRO_5002855268" description="START domain-containing protein" evidence="1">
    <location>
        <begin position="22"/>
        <end position="327"/>
    </location>
</feature>
<dbReference type="AlphaFoldDB" id="B7FSB4"/>
<dbReference type="GeneID" id="7197173"/>
<evidence type="ECO:0000313" key="3">
    <source>
        <dbReference type="EMBL" id="EEC50447.1"/>
    </source>
</evidence>